<feature type="transmembrane region" description="Helical" evidence="8">
    <location>
        <begin position="143"/>
        <end position="163"/>
    </location>
</feature>
<evidence type="ECO:0000256" key="1">
    <source>
        <dbReference type="ARBA" id="ARBA00004651"/>
    </source>
</evidence>
<dbReference type="InterPro" id="IPR037294">
    <property type="entry name" value="ABC_BtuC-like"/>
</dbReference>
<keyword evidence="7 8" id="KW-0472">Membrane</keyword>
<keyword evidence="4" id="KW-1003">Cell membrane</keyword>
<dbReference type="PANTHER" id="PTHR30472:SF24">
    <property type="entry name" value="FERRIC ENTEROBACTIN TRANSPORT SYSTEM PERMEASE PROTEIN FEPG"/>
    <property type="match status" value="1"/>
</dbReference>
<feature type="transmembrane region" description="Helical" evidence="8">
    <location>
        <begin position="302"/>
        <end position="322"/>
    </location>
</feature>
<evidence type="ECO:0000256" key="3">
    <source>
        <dbReference type="ARBA" id="ARBA00022448"/>
    </source>
</evidence>
<reference evidence="9" key="1">
    <citation type="submission" date="2023-06" db="EMBL/GenBank/DDBJ databases">
        <title>MT1 and MT2 Draft Genomes of Novel Species.</title>
        <authorList>
            <person name="Venkateswaran K."/>
        </authorList>
    </citation>
    <scope>NUCLEOTIDE SEQUENCE</scope>
    <source>
        <strain evidence="9">F6_8S_P_1B</strain>
    </source>
</reference>
<dbReference type="RefSeq" id="WP_301212136.1">
    <property type="nucleotide sequence ID" value="NZ_JAROCF010000001.1"/>
</dbReference>
<accession>A0ABT8KEH7</accession>
<dbReference type="PANTHER" id="PTHR30472">
    <property type="entry name" value="FERRIC ENTEROBACTIN TRANSPORT SYSTEM PERMEASE PROTEIN"/>
    <property type="match status" value="1"/>
</dbReference>
<proteinExistence type="inferred from homology"/>
<comment type="caution">
    <text evidence="9">The sequence shown here is derived from an EMBL/GenBank/DDBJ whole genome shotgun (WGS) entry which is preliminary data.</text>
</comment>
<protein>
    <submittedName>
        <fullName evidence="9">Iron chelate uptake ABC transporter family permease subunit</fullName>
    </submittedName>
</protein>
<evidence type="ECO:0000256" key="2">
    <source>
        <dbReference type="ARBA" id="ARBA00007935"/>
    </source>
</evidence>
<feature type="transmembrane region" description="Helical" evidence="8">
    <location>
        <begin position="218"/>
        <end position="241"/>
    </location>
</feature>
<dbReference type="Proteomes" id="UP001174208">
    <property type="component" value="Unassembled WGS sequence"/>
</dbReference>
<dbReference type="SUPFAM" id="SSF81345">
    <property type="entry name" value="ABC transporter involved in vitamin B12 uptake, BtuC"/>
    <property type="match status" value="1"/>
</dbReference>
<feature type="transmembrane region" description="Helical" evidence="8">
    <location>
        <begin position="262"/>
        <end position="290"/>
    </location>
</feature>
<keyword evidence="10" id="KW-1185">Reference proteome</keyword>
<evidence type="ECO:0000256" key="6">
    <source>
        <dbReference type="ARBA" id="ARBA00022989"/>
    </source>
</evidence>
<feature type="transmembrane region" description="Helical" evidence="8">
    <location>
        <begin position="170"/>
        <end position="192"/>
    </location>
</feature>
<name>A0ABT8KEH7_9MICO</name>
<feature type="transmembrane region" description="Helical" evidence="8">
    <location>
        <begin position="119"/>
        <end position="137"/>
    </location>
</feature>
<feature type="transmembrane region" description="Helical" evidence="8">
    <location>
        <begin position="89"/>
        <end position="107"/>
    </location>
</feature>
<feature type="transmembrane region" description="Helical" evidence="8">
    <location>
        <begin position="38"/>
        <end position="69"/>
    </location>
</feature>
<dbReference type="EMBL" id="JAROCF010000001">
    <property type="protein sequence ID" value="MDN4615846.1"/>
    <property type="molecule type" value="Genomic_DNA"/>
</dbReference>
<comment type="similarity">
    <text evidence="2">Belongs to the binding-protein-dependent transport system permease family. FecCD subfamily.</text>
</comment>
<dbReference type="InterPro" id="IPR000522">
    <property type="entry name" value="ABC_transptr_permease_BtuC"/>
</dbReference>
<organism evidence="9 10">
    <name type="scientific">Leifsonia williamsii</name>
    <dbReference type="NCBI Taxonomy" id="3035919"/>
    <lineage>
        <taxon>Bacteria</taxon>
        <taxon>Bacillati</taxon>
        <taxon>Actinomycetota</taxon>
        <taxon>Actinomycetes</taxon>
        <taxon>Micrococcales</taxon>
        <taxon>Microbacteriaceae</taxon>
        <taxon>Leifsonia</taxon>
    </lineage>
</organism>
<evidence type="ECO:0000256" key="5">
    <source>
        <dbReference type="ARBA" id="ARBA00022692"/>
    </source>
</evidence>
<keyword evidence="5 8" id="KW-0812">Transmembrane</keyword>
<dbReference type="Pfam" id="PF01032">
    <property type="entry name" value="FecCD"/>
    <property type="match status" value="1"/>
</dbReference>
<sequence length="359" mass="35763">MSPARTADAAASSSSSARAAAAIATDCRRRTGRGLRVAVVLAVLVLLVGAVSLTLGAAGLAPADVLAALVGRADRLTSFVILQLRLPRLVAAALVGACLGLSGALIQSVARNPLASPDIIGITAAASASGAVALVWFGITGLALSGIVLAGTLVAAALIYLLAWRRGVSGYRFVLVGIGVAAVCTGFVSYVLTTADLNDVQQALVWITGSLNNVDSTALLVLGVGAVVLIPCALLLGRPLAALGLGDDLAAGIGVRTERTRLLVVAVAVALAAVAVSMAGPVSFVAFLAAPIARRLVGRGSLALVPSALVGALVLVVSDIVAQFAVPGVVFPVGVVTGIVGAPYLLWLLTRTNRIGRGG</sequence>
<dbReference type="CDD" id="cd06550">
    <property type="entry name" value="TM_ABC_iron-siderophores_like"/>
    <property type="match status" value="1"/>
</dbReference>
<keyword evidence="6 8" id="KW-1133">Transmembrane helix</keyword>
<evidence type="ECO:0000256" key="4">
    <source>
        <dbReference type="ARBA" id="ARBA00022475"/>
    </source>
</evidence>
<feature type="transmembrane region" description="Helical" evidence="8">
    <location>
        <begin position="329"/>
        <end position="349"/>
    </location>
</feature>
<keyword evidence="3" id="KW-0813">Transport</keyword>
<dbReference type="Gene3D" id="1.10.3470.10">
    <property type="entry name" value="ABC transporter involved in vitamin B12 uptake, BtuC"/>
    <property type="match status" value="1"/>
</dbReference>
<comment type="subcellular location">
    <subcellularLocation>
        <location evidence="1">Cell membrane</location>
        <topology evidence="1">Multi-pass membrane protein</topology>
    </subcellularLocation>
</comment>
<evidence type="ECO:0000256" key="7">
    <source>
        <dbReference type="ARBA" id="ARBA00023136"/>
    </source>
</evidence>
<evidence type="ECO:0000256" key="8">
    <source>
        <dbReference type="SAM" id="Phobius"/>
    </source>
</evidence>
<gene>
    <name evidence="9" type="ORF">P5G50_15445</name>
</gene>
<evidence type="ECO:0000313" key="9">
    <source>
        <dbReference type="EMBL" id="MDN4615846.1"/>
    </source>
</evidence>
<evidence type="ECO:0000313" key="10">
    <source>
        <dbReference type="Proteomes" id="UP001174208"/>
    </source>
</evidence>